<dbReference type="Gene3D" id="3.40.50.300">
    <property type="entry name" value="P-loop containing nucleotide triphosphate hydrolases"/>
    <property type="match status" value="1"/>
</dbReference>
<dbReference type="PANTHER" id="PTHR42734">
    <property type="entry name" value="METAL TRANSPORT SYSTEM ATP-BINDING PROTEIN TM_0124-RELATED"/>
    <property type="match status" value="1"/>
</dbReference>
<accession>A0A220VEE1</accession>
<dbReference type="PANTHER" id="PTHR42734:SF6">
    <property type="entry name" value="MOLYBDATE IMPORT ATP-BINDING PROTEIN MOLC"/>
    <property type="match status" value="1"/>
</dbReference>
<gene>
    <name evidence="6" type="ORF">CF386_06420</name>
</gene>
<dbReference type="InterPro" id="IPR003593">
    <property type="entry name" value="AAA+_ATPase"/>
</dbReference>
<dbReference type="PROSITE" id="PS50893">
    <property type="entry name" value="ABC_TRANSPORTER_2"/>
    <property type="match status" value="1"/>
</dbReference>
<dbReference type="PROSITE" id="PS00211">
    <property type="entry name" value="ABC_TRANSPORTER_1"/>
    <property type="match status" value="1"/>
</dbReference>
<dbReference type="InterPro" id="IPR050153">
    <property type="entry name" value="Metal_Ion_Import_ABC"/>
</dbReference>
<dbReference type="Pfam" id="PF00005">
    <property type="entry name" value="ABC_tran"/>
    <property type="match status" value="1"/>
</dbReference>
<comment type="similarity">
    <text evidence="1">Belongs to the ABC transporter superfamily.</text>
</comment>
<dbReference type="RefSeq" id="WP_089073569.1">
    <property type="nucleotide sequence ID" value="NZ_CP022355.1"/>
</dbReference>
<proteinExistence type="inferred from homology"/>
<evidence type="ECO:0000256" key="2">
    <source>
        <dbReference type="ARBA" id="ARBA00022448"/>
    </source>
</evidence>
<dbReference type="GO" id="GO:0016887">
    <property type="term" value="F:ATP hydrolysis activity"/>
    <property type="evidence" value="ECO:0007669"/>
    <property type="project" value="InterPro"/>
</dbReference>
<feature type="domain" description="ABC transporter" evidence="5">
    <location>
        <begin position="2"/>
        <end position="231"/>
    </location>
</feature>
<dbReference type="SUPFAM" id="SSF52540">
    <property type="entry name" value="P-loop containing nucleoside triphosphate hydrolases"/>
    <property type="match status" value="1"/>
</dbReference>
<keyword evidence="7" id="KW-1185">Reference proteome</keyword>
<dbReference type="InterPro" id="IPR003439">
    <property type="entry name" value="ABC_transporter-like_ATP-bd"/>
</dbReference>
<dbReference type="InterPro" id="IPR017871">
    <property type="entry name" value="ABC_transporter-like_CS"/>
</dbReference>
<organism evidence="6 7">
    <name type="scientific">Paraphotobacterium marinum</name>
    <dbReference type="NCBI Taxonomy" id="1755811"/>
    <lineage>
        <taxon>Bacteria</taxon>
        <taxon>Pseudomonadati</taxon>
        <taxon>Pseudomonadota</taxon>
        <taxon>Gammaproteobacteria</taxon>
        <taxon>Vibrionales</taxon>
        <taxon>Vibrionaceae</taxon>
        <taxon>Paraphotobacterium</taxon>
    </lineage>
</organism>
<dbReference type="OrthoDB" id="6461291at2"/>
<dbReference type="SMART" id="SM00382">
    <property type="entry name" value="AAA"/>
    <property type="match status" value="1"/>
</dbReference>
<evidence type="ECO:0000256" key="4">
    <source>
        <dbReference type="ARBA" id="ARBA00022840"/>
    </source>
</evidence>
<dbReference type="Proteomes" id="UP000242175">
    <property type="component" value="Chromosome large"/>
</dbReference>
<dbReference type="KEGG" id="pmai:CF386_06420"/>
<reference evidence="6 7" key="1">
    <citation type="journal article" date="2016" name="Int. J. Syst. Evol. Microbiol.">
        <title>Paraphotobacterium marinum gen. nov., sp. nov., a member of the family Vibrionaceae, isolated from surface seawater.</title>
        <authorList>
            <person name="Huang Z."/>
            <person name="Dong C."/>
            <person name="Shao Z."/>
        </authorList>
    </citation>
    <scope>NUCLEOTIDE SEQUENCE [LARGE SCALE GENOMIC DNA]</scope>
    <source>
        <strain evidence="6 7">NSCS20N07D</strain>
    </source>
</reference>
<name>A0A220VEE1_9GAMM</name>
<sequence>MLSISSISKKIRKTNILNNFTLPPIYEGEIVTILGKNGAGKSTFLKELIDLIGKKKPVAKINSSVVSYDDVGYLPQNYSIPLSVTVLDLLITTLNLHNKSLLTKKNSLEHSIKILKQIDITHLANKYCNQLSGGESQLVGLALALINNPKIIILDEPTSALDLNNQLLLMHFVHDYIKKHNIYGLMVVHDINLAIQFSDKVAIIKNGELYDYGNLNIIDPALIKNVFDVNSKIIVTEKNLFYLLINKIYMKNQYLNFKSHERRNRKIKNENY</sequence>
<evidence type="ECO:0000256" key="1">
    <source>
        <dbReference type="ARBA" id="ARBA00005417"/>
    </source>
</evidence>
<evidence type="ECO:0000313" key="7">
    <source>
        <dbReference type="Proteomes" id="UP000242175"/>
    </source>
</evidence>
<keyword evidence="4" id="KW-0067">ATP-binding</keyword>
<keyword evidence="3" id="KW-0547">Nucleotide-binding</keyword>
<dbReference type="EMBL" id="CP022355">
    <property type="protein sequence ID" value="ASK78661.1"/>
    <property type="molecule type" value="Genomic_DNA"/>
</dbReference>
<dbReference type="InterPro" id="IPR027417">
    <property type="entry name" value="P-loop_NTPase"/>
</dbReference>
<evidence type="ECO:0000313" key="6">
    <source>
        <dbReference type="EMBL" id="ASK78661.1"/>
    </source>
</evidence>
<evidence type="ECO:0000256" key="3">
    <source>
        <dbReference type="ARBA" id="ARBA00022741"/>
    </source>
</evidence>
<dbReference type="AlphaFoldDB" id="A0A220VEE1"/>
<keyword evidence="2" id="KW-0813">Transport</keyword>
<dbReference type="CDD" id="cd03214">
    <property type="entry name" value="ABC_Iron-Siderophores_B12_Hemin"/>
    <property type="match status" value="1"/>
</dbReference>
<evidence type="ECO:0000259" key="5">
    <source>
        <dbReference type="PROSITE" id="PS50893"/>
    </source>
</evidence>
<dbReference type="GO" id="GO:0005524">
    <property type="term" value="F:ATP binding"/>
    <property type="evidence" value="ECO:0007669"/>
    <property type="project" value="UniProtKB-KW"/>
</dbReference>
<protein>
    <submittedName>
        <fullName evidence="6">Iron ABC transporter</fullName>
    </submittedName>
</protein>